<gene>
    <name evidence="1" type="ORF">OSB04_010597</name>
</gene>
<dbReference type="Proteomes" id="UP001172457">
    <property type="component" value="Chromosome 3"/>
</dbReference>
<proteinExistence type="predicted"/>
<dbReference type="AlphaFoldDB" id="A0AA38TSP3"/>
<dbReference type="EMBL" id="JARYMX010000003">
    <property type="protein sequence ID" value="KAJ9555983.1"/>
    <property type="molecule type" value="Genomic_DNA"/>
</dbReference>
<comment type="caution">
    <text evidence="1">The sequence shown here is derived from an EMBL/GenBank/DDBJ whole genome shotgun (WGS) entry which is preliminary data.</text>
</comment>
<protein>
    <submittedName>
        <fullName evidence="1">Uncharacterized protein</fullName>
    </submittedName>
</protein>
<evidence type="ECO:0000313" key="2">
    <source>
        <dbReference type="Proteomes" id="UP001172457"/>
    </source>
</evidence>
<name>A0AA38TSP3_9ASTR</name>
<reference evidence="1" key="1">
    <citation type="submission" date="2023-03" db="EMBL/GenBank/DDBJ databases">
        <title>Chromosome-scale reference genome and RAD-based genetic map of yellow starthistle (Centaurea solstitialis) reveal putative structural variation and QTLs associated with invader traits.</title>
        <authorList>
            <person name="Reatini B."/>
            <person name="Cang F.A."/>
            <person name="Jiang Q."/>
            <person name="Mckibben M.T.W."/>
            <person name="Barker M.S."/>
            <person name="Rieseberg L.H."/>
            <person name="Dlugosch K.M."/>
        </authorList>
    </citation>
    <scope>NUCLEOTIDE SEQUENCE</scope>
    <source>
        <strain evidence="1">CAN-66</strain>
        <tissue evidence="1">Leaf</tissue>
    </source>
</reference>
<accession>A0AA38TSP3</accession>
<organism evidence="1 2">
    <name type="scientific">Centaurea solstitialis</name>
    <name type="common">yellow star-thistle</name>
    <dbReference type="NCBI Taxonomy" id="347529"/>
    <lineage>
        <taxon>Eukaryota</taxon>
        <taxon>Viridiplantae</taxon>
        <taxon>Streptophyta</taxon>
        <taxon>Embryophyta</taxon>
        <taxon>Tracheophyta</taxon>
        <taxon>Spermatophyta</taxon>
        <taxon>Magnoliopsida</taxon>
        <taxon>eudicotyledons</taxon>
        <taxon>Gunneridae</taxon>
        <taxon>Pentapetalae</taxon>
        <taxon>asterids</taxon>
        <taxon>campanulids</taxon>
        <taxon>Asterales</taxon>
        <taxon>Asteraceae</taxon>
        <taxon>Carduoideae</taxon>
        <taxon>Cardueae</taxon>
        <taxon>Centaureinae</taxon>
        <taxon>Centaurea</taxon>
    </lineage>
</organism>
<evidence type="ECO:0000313" key="1">
    <source>
        <dbReference type="EMBL" id="KAJ9555983.1"/>
    </source>
</evidence>
<keyword evidence="2" id="KW-1185">Reference proteome</keyword>
<sequence>MLLARMVQGFTWELPPNEPHVDLKENLQDLMKAKPLFALVKPRKEDLKKDNRQIEKMRCMTIVDGIYVKVIFFLVVEQKDI</sequence>